<evidence type="ECO:0000313" key="3">
    <source>
        <dbReference type="Proteomes" id="UP000715965"/>
    </source>
</evidence>
<gene>
    <name evidence="2" type="ORF">IM725_02215</name>
</gene>
<dbReference type="InterPro" id="IPR012312">
    <property type="entry name" value="Hemerythrin-like"/>
</dbReference>
<feature type="domain" description="Hemerythrin-like" evidence="1">
    <location>
        <begin position="17"/>
        <end position="152"/>
    </location>
</feature>
<proteinExistence type="predicted"/>
<evidence type="ECO:0000313" key="2">
    <source>
        <dbReference type="EMBL" id="MBE7939383.1"/>
    </source>
</evidence>
<protein>
    <submittedName>
        <fullName evidence="2">Hemerythrin domain-containing protein</fullName>
    </submittedName>
</protein>
<keyword evidence="3" id="KW-1185">Reference proteome</keyword>
<dbReference type="Pfam" id="PF01814">
    <property type="entry name" value="Hemerythrin"/>
    <property type="match status" value="1"/>
</dbReference>
<comment type="caution">
    <text evidence="2">The sequence shown here is derived from an EMBL/GenBank/DDBJ whole genome shotgun (WGS) entry which is preliminary data.</text>
</comment>
<dbReference type="EMBL" id="JADDOJ010000004">
    <property type="protein sequence ID" value="MBE7939383.1"/>
    <property type="molecule type" value="Genomic_DNA"/>
</dbReference>
<dbReference type="RefSeq" id="WP_193778929.1">
    <property type="nucleotide sequence ID" value="NZ_JADDOJ010000004.1"/>
</dbReference>
<sequence>MDPTATSPGTDGAMPLQDFSAAHAGLLAGMRRFLDLPALAQAAQSARTLAEQTLRLLDEAVSGHHADEEGELFPAVVRSARHGVEQERVRGIVAQLVEEHRDIEDLWRRLRPQVQHLAQGRPAHLRREAVDLLASVYDAHARFEEREFLPLAREILSRNPDHMEALGLALHLRHLPLPNFYL</sequence>
<name>A0ABR9SAK8_9BURK</name>
<evidence type="ECO:0000259" key="1">
    <source>
        <dbReference type="Pfam" id="PF01814"/>
    </source>
</evidence>
<accession>A0ABR9SAK8</accession>
<dbReference type="Proteomes" id="UP000715965">
    <property type="component" value="Unassembled WGS sequence"/>
</dbReference>
<reference evidence="2 3" key="1">
    <citation type="submission" date="2020-10" db="EMBL/GenBank/DDBJ databases">
        <title>Draft genome of Ramlibacter aquaticus LMG 30558.</title>
        <authorList>
            <person name="Props R."/>
        </authorList>
    </citation>
    <scope>NUCLEOTIDE SEQUENCE [LARGE SCALE GENOMIC DNA]</scope>
    <source>
        <strain evidence="2 3">LMG 30558</strain>
    </source>
</reference>
<organism evidence="2 3">
    <name type="scientific">Ramlibacter aquaticus</name>
    <dbReference type="NCBI Taxonomy" id="2780094"/>
    <lineage>
        <taxon>Bacteria</taxon>
        <taxon>Pseudomonadati</taxon>
        <taxon>Pseudomonadota</taxon>
        <taxon>Betaproteobacteria</taxon>
        <taxon>Burkholderiales</taxon>
        <taxon>Comamonadaceae</taxon>
        <taxon>Ramlibacter</taxon>
    </lineage>
</organism>
<dbReference type="Gene3D" id="1.20.120.520">
    <property type="entry name" value="nmb1532 protein domain like"/>
    <property type="match status" value="1"/>
</dbReference>